<proteinExistence type="predicted"/>
<evidence type="ECO:0000313" key="3">
    <source>
        <dbReference type="Proteomes" id="UP000053201"/>
    </source>
</evidence>
<name>A0A0L0HMT8_SPIPD</name>
<protein>
    <recommendedName>
        <fullName evidence="4">HNH domain-containing protein</fullName>
    </recommendedName>
</protein>
<dbReference type="eggNOG" id="KOG4373">
    <property type="taxonomic scope" value="Eukaryota"/>
</dbReference>
<feature type="region of interest" description="Disordered" evidence="1">
    <location>
        <begin position="1"/>
        <end position="21"/>
    </location>
</feature>
<evidence type="ECO:0000313" key="2">
    <source>
        <dbReference type="EMBL" id="KND02393.1"/>
    </source>
</evidence>
<dbReference type="EMBL" id="KQ257453">
    <property type="protein sequence ID" value="KND02393.1"/>
    <property type="molecule type" value="Genomic_DNA"/>
</dbReference>
<dbReference type="GeneID" id="27686421"/>
<dbReference type="OMA" id="KLMFRCN"/>
<dbReference type="InParanoid" id="A0A0L0HMT8"/>
<gene>
    <name evidence="2" type="ORF">SPPG_02862</name>
</gene>
<reference evidence="2 3" key="1">
    <citation type="submission" date="2009-08" db="EMBL/GenBank/DDBJ databases">
        <title>The Genome Sequence of Spizellomyces punctatus strain DAOM BR117.</title>
        <authorList>
            <consortium name="The Broad Institute Genome Sequencing Platform"/>
            <person name="Russ C."/>
            <person name="Cuomo C."/>
            <person name="Shea T."/>
            <person name="Young S.K."/>
            <person name="Zeng Q."/>
            <person name="Koehrsen M."/>
            <person name="Haas B."/>
            <person name="Borodovsky M."/>
            <person name="Guigo R."/>
            <person name="Alvarado L."/>
            <person name="Berlin A."/>
            <person name="Bochicchio J."/>
            <person name="Borenstein D."/>
            <person name="Chapman S."/>
            <person name="Chen Z."/>
            <person name="Engels R."/>
            <person name="Freedman E."/>
            <person name="Gellesch M."/>
            <person name="Goldberg J."/>
            <person name="Griggs A."/>
            <person name="Gujja S."/>
            <person name="Heiman D."/>
            <person name="Hepburn T."/>
            <person name="Howarth C."/>
            <person name="Jen D."/>
            <person name="Larson L."/>
            <person name="Lewis B."/>
            <person name="Mehta T."/>
            <person name="Park D."/>
            <person name="Pearson M."/>
            <person name="Roberts A."/>
            <person name="Saif S."/>
            <person name="Shenoy N."/>
            <person name="Sisk P."/>
            <person name="Stolte C."/>
            <person name="Sykes S."/>
            <person name="Thomson T."/>
            <person name="Walk T."/>
            <person name="White J."/>
            <person name="Yandava C."/>
            <person name="Burger G."/>
            <person name="Gray M.W."/>
            <person name="Holland P.W.H."/>
            <person name="King N."/>
            <person name="Lang F.B.F."/>
            <person name="Roger A.J."/>
            <person name="Ruiz-Trillo I."/>
            <person name="Lander E."/>
            <person name="Nusbaum C."/>
        </authorList>
    </citation>
    <scope>NUCLEOTIDE SEQUENCE [LARGE SCALE GENOMIC DNA]</scope>
    <source>
        <strain evidence="2 3">DAOM BR117</strain>
    </source>
</reference>
<organism evidence="2 3">
    <name type="scientific">Spizellomyces punctatus (strain DAOM BR117)</name>
    <dbReference type="NCBI Taxonomy" id="645134"/>
    <lineage>
        <taxon>Eukaryota</taxon>
        <taxon>Fungi</taxon>
        <taxon>Fungi incertae sedis</taxon>
        <taxon>Chytridiomycota</taxon>
        <taxon>Chytridiomycota incertae sedis</taxon>
        <taxon>Chytridiomycetes</taxon>
        <taxon>Spizellomycetales</taxon>
        <taxon>Spizellomycetaceae</taxon>
        <taxon>Spizellomyces</taxon>
    </lineage>
</organism>
<evidence type="ECO:0000256" key="1">
    <source>
        <dbReference type="SAM" id="MobiDB-lite"/>
    </source>
</evidence>
<dbReference type="RefSeq" id="XP_016610432.1">
    <property type="nucleotide sequence ID" value="XM_016751150.1"/>
</dbReference>
<sequence>MSSDREGSESDSTSAHSVTMPSRQSPLYENYSVYSPRGALMFRCSRKKVEWYLNRKLAISLNESRTVIQLTFEPKGNGRVGEGEEYYLEDRENICVGCGGQVRLTSHHIVPFQYRKFMPLEIKSHASHDIVLLCNRCHDAYESKALSVKKEYAKKYDIPLEGRGYIPHPQHRRLHAAAKALLLKDNKIPAWRLKELESQIREFFGVDGSIDDEVLKQALGLPLLSRSDDFEEHGEVVVRKMSENELEEFIRMWRKHFVEHVKPQSLSAMWRVEDPVRNRASATVTLVSTMT</sequence>
<dbReference type="OrthoDB" id="5511684at2759"/>
<dbReference type="Proteomes" id="UP000053201">
    <property type="component" value="Unassembled WGS sequence"/>
</dbReference>
<evidence type="ECO:0008006" key="4">
    <source>
        <dbReference type="Google" id="ProtNLM"/>
    </source>
</evidence>
<dbReference type="VEuPathDB" id="FungiDB:SPPG_02862"/>
<dbReference type="STRING" id="645134.A0A0L0HMT8"/>
<feature type="compositionally biased region" description="Polar residues" evidence="1">
    <location>
        <begin position="10"/>
        <end position="21"/>
    </location>
</feature>
<accession>A0A0L0HMT8</accession>
<keyword evidence="3" id="KW-1185">Reference proteome</keyword>
<dbReference type="AlphaFoldDB" id="A0A0L0HMT8"/>